<dbReference type="InterPro" id="IPR023797">
    <property type="entry name" value="RNA3'_phos_cyclase_dom"/>
</dbReference>
<dbReference type="PANTHER" id="PTHR11096">
    <property type="entry name" value="RNA 3' TERMINAL PHOSPHATE CYCLASE"/>
    <property type="match status" value="1"/>
</dbReference>
<feature type="domain" description="RNA 3'-terminal phosphate cyclase" evidence="1">
    <location>
        <begin position="11"/>
        <end position="357"/>
    </location>
</feature>
<dbReference type="InterPro" id="IPR013792">
    <property type="entry name" value="RNA3'P_cycl/enolpyr_Trfase_a/b"/>
</dbReference>
<organism evidence="2 3">
    <name type="scientific">Neonectria punicea</name>
    <dbReference type="NCBI Taxonomy" id="979145"/>
    <lineage>
        <taxon>Eukaryota</taxon>
        <taxon>Fungi</taxon>
        <taxon>Dikarya</taxon>
        <taxon>Ascomycota</taxon>
        <taxon>Pezizomycotina</taxon>
        <taxon>Sordariomycetes</taxon>
        <taxon>Hypocreomycetidae</taxon>
        <taxon>Hypocreales</taxon>
        <taxon>Nectriaceae</taxon>
        <taxon>Neonectria</taxon>
    </lineage>
</organism>
<dbReference type="InterPro" id="IPR036553">
    <property type="entry name" value="RPTC_insert"/>
</dbReference>
<dbReference type="InterPro" id="IPR037136">
    <property type="entry name" value="RNA3'_phos_cyclase_dom_sf"/>
</dbReference>
<protein>
    <recommendedName>
        <fullName evidence="1">RNA 3'-terminal phosphate cyclase domain-containing protein</fullName>
    </recommendedName>
</protein>
<evidence type="ECO:0000313" key="3">
    <source>
        <dbReference type="Proteomes" id="UP001498476"/>
    </source>
</evidence>
<evidence type="ECO:0000313" key="2">
    <source>
        <dbReference type="EMBL" id="KAK7418647.1"/>
    </source>
</evidence>
<accession>A0ABR1HBW4</accession>
<dbReference type="Gene3D" id="3.65.10.20">
    <property type="entry name" value="RNA 3'-terminal phosphate cyclase domain"/>
    <property type="match status" value="1"/>
</dbReference>
<sequence>MKPIEIDGRTGEGGGQVVRVAICLAALTTQPVIIRNVRGNRGGTKGGGLKSQHVTSIQWLAEATDAEVEGLSVGSTTVSFIPRRAPSELLQRTIKLSAASGSASTLLILQAILPFLVFAGNSSHELVELEISGGTNVSFSLSYDYLDQVLLPVLEERFGIQVERRLTRRGWSLGPQSRGSFWLKILPIPVGESLRYKAAVPRKHPESFEVTAVDVTMVVPSTVHEELQNALVKDLDVIFPGADVNFKLVEDSLLETRWYILLVARSKGGIRWGKDYLGSMPKKGKLRGSLTSQVSDKLCRGLFEEVAQGGEVDVHLQDQLICFQALCHGYSSFPRGESPDDSTEGVLIDALGNLDIGESRMRREKSTEPFGHGSLHTQTARWVVSELLPGVEFYNKGHLVRGVGTSFACP</sequence>
<dbReference type="Pfam" id="PF01137">
    <property type="entry name" value="RTC"/>
    <property type="match status" value="1"/>
</dbReference>
<dbReference type="PANTHER" id="PTHR11096:SF0">
    <property type="entry name" value="RNA 3'-TERMINAL PHOSPHATE CYCLASE"/>
    <property type="match status" value="1"/>
</dbReference>
<dbReference type="Proteomes" id="UP001498476">
    <property type="component" value="Unassembled WGS sequence"/>
</dbReference>
<comment type="caution">
    <text evidence="2">The sequence shown here is derived from an EMBL/GenBank/DDBJ whole genome shotgun (WGS) entry which is preliminary data.</text>
</comment>
<dbReference type="Gene3D" id="3.30.360.20">
    <property type="entry name" value="RNA 3'-terminal phosphate cyclase, insert domain"/>
    <property type="match status" value="1"/>
</dbReference>
<dbReference type="EMBL" id="JAZAVJ010000045">
    <property type="protein sequence ID" value="KAK7418647.1"/>
    <property type="molecule type" value="Genomic_DNA"/>
</dbReference>
<dbReference type="InterPro" id="IPR000228">
    <property type="entry name" value="RNA3'_term_phos_cyc"/>
</dbReference>
<evidence type="ECO:0000259" key="1">
    <source>
        <dbReference type="Pfam" id="PF01137"/>
    </source>
</evidence>
<keyword evidence="3" id="KW-1185">Reference proteome</keyword>
<gene>
    <name evidence="2" type="ORF">QQX98_003836</name>
</gene>
<dbReference type="SUPFAM" id="SSF55205">
    <property type="entry name" value="EPT/RTPC-like"/>
    <property type="match status" value="1"/>
</dbReference>
<reference evidence="2 3" key="1">
    <citation type="journal article" date="2025" name="Microbiol. Resour. Announc.">
        <title>Draft genome sequences for Neonectria magnoliae and Neonectria punicea, canker pathogens of Liriodendron tulipifera and Acer saccharum in West Virginia.</title>
        <authorList>
            <person name="Petronek H.M."/>
            <person name="Kasson M.T."/>
            <person name="Metheny A.M."/>
            <person name="Stauder C.M."/>
            <person name="Lovett B."/>
            <person name="Lynch S.C."/>
            <person name="Garnas J.R."/>
            <person name="Kasson L.R."/>
            <person name="Stajich J.E."/>
        </authorList>
    </citation>
    <scope>NUCLEOTIDE SEQUENCE [LARGE SCALE GENOMIC DNA]</scope>
    <source>
        <strain evidence="2 3">NRRL 64653</strain>
    </source>
</reference>
<proteinExistence type="predicted"/>
<name>A0ABR1HBW4_9HYPO</name>